<proteinExistence type="predicted"/>
<protein>
    <submittedName>
        <fullName evidence="2">Uncharacterized protein</fullName>
    </submittedName>
</protein>
<dbReference type="AlphaFoldDB" id="A0AAD8XUG5"/>
<sequence length="460" mass="52929">MQSLHNNIENNNTKASQEYQFVWRKMVRYTLFHDYITNGNATHFEVLREMQNLGVDDDRLLVPALFHLGIGMEEEDNYASLDRAGAVRMLELTNLLRRLRGHKYNVYECCFLAIGDLDKEVNLLCGAGFCMIAQILLLFILMYINMSDITNLTSWRKDGFTITVVFITTVFFIKLVLKQWSDACDFNAVFWKAGSGVNNVKRGLRKLLLGINVLINGALGIVVALFNIFFLLISENVNAAVINSLALFFILEMDDTLKPDWDQMYFDNSIALNVFRYIVAGKGSGDVQVETEADKVRARYLDLIQSDYKVHFKVQNPRRAGTLKKLVRFCLRSKKMLWWSCGEEERGQDFELMMFWMRNRLSVRFCISGKNGLDLIDVIKEFHCIKSEELPRSIDWCDLIDERHGDKKKGRNRWSYNDENDFRAVTVLVRNSGHEDNSATSFVATSISSLDAPSDEELSP</sequence>
<evidence type="ECO:0000313" key="2">
    <source>
        <dbReference type="EMBL" id="KAK1733937.1"/>
    </source>
</evidence>
<dbReference type="EMBL" id="JATAAI010000043">
    <property type="protein sequence ID" value="KAK1733937.1"/>
    <property type="molecule type" value="Genomic_DNA"/>
</dbReference>
<organism evidence="2 3">
    <name type="scientific">Skeletonema marinoi</name>
    <dbReference type="NCBI Taxonomy" id="267567"/>
    <lineage>
        <taxon>Eukaryota</taxon>
        <taxon>Sar</taxon>
        <taxon>Stramenopiles</taxon>
        <taxon>Ochrophyta</taxon>
        <taxon>Bacillariophyta</taxon>
        <taxon>Coscinodiscophyceae</taxon>
        <taxon>Thalassiosirophycidae</taxon>
        <taxon>Thalassiosirales</taxon>
        <taxon>Skeletonemataceae</taxon>
        <taxon>Skeletonema</taxon>
        <taxon>Skeletonema marinoi-dohrnii complex</taxon>
    </lineage>
</organism>
<keyword evidence="1" id="KW-1133">Transmembrane helix</keyword>
<accession>A0AAD8XUG5</accession>
<feature type="transmembrane region" description="Helical" evidence="1">
    <location>
        <begin position="207"/>
        <end position="233"/>
    </location>
</feature>
<dbReference type="Proteomes" id="UP001224775">
    <property type="component" value="Unassembled WGS sequence"/>
</dbReference>
<keyword evidence="1" id="KW-0472">Membrane</keyword>
<evidence type="ECO:0000256" key="1">
    <source>
        <dbReference type="SAM" id="Phobius"/>
    </source>
</evidence>
<feature type="transmembrane region" description="Helical" evidence="1">
    <location>
        <begin position="121"/>
        <end position="144"/>
    </location>
</feature>
<keyword evidence="3" id="KW-1185">Reference proteome</keyword>
<keyword evidence="1" id="KW-0812">Transmembrane</keyword>
<evidence type="ECO:0000313" key="3">
    <source>
        <dbReference type="Proteomes" id="UP001224775"/>
    </source>
</evidence>
<reference evidence="2" key="1">
    <citation type="submission" date="2023-06" db="EMBL/GenBank/DDBJ databases">
        <title>Survivors Of The Sea: Transcriptome response of Skeletonema marinoi to long-term dormancy.</title>
        <authorList>
            <person name="Pinder M.I.M."/>
            <person name="Kourtchenko O."/>
            <person name="Robertson E.K."/>
            <person name="Larsson T."/>
            <person name="Maumus F."/>
            <person name="Osuna-Cruz C.M."/>
            <person name="Vancaester E."/>
            <person name="Stenow R."/>
            <person name="Vandepoele K."/>
            <person name="Ploug H."/>
            <person name="Bruchert V."/>
            <person name="Godhe A."/>
            <person name="Topel M."/>
        </authorList>
    </citation>
    <scope>NUCLEOTIDE SEQUENCE</scope>
    <source>
        <strain evidence="2">R05AC</strain>
    </source>
</reference>
<feature type="transmembrane region" description="Helical" evidence="1">
    <location>
        <begin position="159"/>
        <end position="177"/>
    </location>
</feature>
<name>A0AAD8XUG5_9STRA</name>
<gene>
    <name evidence="2" type="ORF">QTG54_015464</name>
</gene>
<comment type="caution">
    <text evidence="2">The sequence shown here is derived from an EMBL/GenBank/DDBJ whole genome shotgun (WGS) entry which is preliminary data.</text>
</comment>